<reference evidence="1" key="1">
    <citation type="submission" date="2022-11" db="EMBL/GenBank/DDBJ databases">
        <title>Centuries of genome instability and evolution in soft-shell clam transmissible cancer (bioRxiv).</title>
        <authorList>
            <person name="Hart S.F.M."/>
            <person name="Yonemitsu M.A."/>
            <person name="Giersch R.M."/>
            <person name="Beal B.F."/>
            <person name="Arriagada G."/>
            <person name="Davis B.W."/>
            <person name="Ostrander E.A."/>
            <person name="Goff S.P."/>
            <person name="Metzger M.J."/>
        </authorList>
    </citation>
    <scope>NUCLEOTIDE SEQUENCE</scope>
    <source>
        <strain evidence="1">MELC-2E11</strain>
        <tissue evidence="1">Siphon/mantle</tissue>
    </source>
</reference>
<evidence type="ECO:0000313" key="1">
    <source>
        <dbReference type="EMBL" id="WAR00217.1"/>
    </source>
</evidence>
<organism evidence="1 2">
    <name type="scientific">Mya arenaria</name>
    <name type="common">Soft-shell clam</name>
    <dbReference type="NCBI Taxonomy" id="6604"/>
    <lineage>
        <taxon>Eukaryota</taxon>
        <taxon>Metazoa</taxon>
        <taxon>Spiralia</taxon>
        <taxon>Lophotrochozoa</taxon>
        <taxon>Mollusca</taxon>
        <taxon>Bivalvia</taxon>
        <taxon>Autobranchia</taxon>
        <taxon>Heteroconchia</taxon>
        <taxon>Euheterodonta</taxon>
        <taxon>Imparidentia</taxon>
        <taxon>Neoheterodontei</taxon>
        <taxon>Myida</taxon>
        <taxon>Myoidea</taxon>
        <taxon>Myidae</taxon>
        <taxon>Mya</taxon>
    </lineage>
</organism>
<sequence length="79" mass="9033">MKRLKVSKPKDMYQILNSYACSSGQTEHEQKTITKGSEVDNILVEGILNFEVLELRQADDGVDVHDEEQEHADVEESRQ</sequence>
<evidence type="ECO:0000313" key="2">
    <source>
        <dbReference type="Proteomes" id="UP001164746"/>
    </source>
</evidence>
<dbReference type="Proteomes" id="UP001164746">
    <property type="component" value="Chromosome 3"/>
</dbReference>
<accession>A0ABY7DR84</accession>
<name>A0ABY7DR84_MYAAR</name>
<proteinExistence type="predicted"/>
<protein>
    <submittedName>
        <fullName evidence="1">Uncharacterized protein</fullName>
    </submittedName>
</protein>
<dbReference type="EMBL" id="CP111014">
    <property type="protein sequence ID" value="WAR00217.1"/>
    <property type="molecule type" value="Genomic_DNA"/>
</dbReference>
<keyword evidence="2" id="KW-1185">Reference proteome</keyword>
<gene>
    <name evidence="1" type="ORF">MAR_024589</name>
</gene>